<accession>U4QKX7</accession>
<name>U4QKX7_LACHE</name>
<proteinExistence type="predicted"/>
<protein>
    <submittedName>
        <fullName evidence="1">Uncharacterized protein</fullName>
    </submittedName>
</protein>
<dbReference type="RefSeq" id="WP_023061135.1">
    <property type="nucleotide sequence ID" value="NZ_CBUH010000072.1"/>
</dbReference>
<dbReference type="EMBL" id="CBUH010000072">
    <property type="protein sequence ID" value="CDI42024.1"/>
    <property type="molecule type" value="Genomic_DNA"/>
</dbReference>
<sequence>MINDLGTSYIFNDVQTNSVGFAVKNTIYPVLRKSLEELYRYSKERENIEYCKNIKEYLNQHSELYPNADVLADFFDNGSNEEDINLNNKKIVLTFLLIWYNAW</sequence>
<dbReference type="Proteomes" id="UP000017243">
    <property type="component" value="Unassembled WGS sequence"/>
</dbReference>
<evidence type="ECO:0000313" key="1">
    <source>
        <dbReference type="EMBL" id="CDI42024.1"/>
    </source>
</evidence>
<reference evidence="1 2" key="1">
    <citation type="submission" date="2013-09" db="EMBL/GenBank/DDBJ databases">
        <title>Draft Genome Sequence of five Lactobacillus helveticus strains CIRM-BIA 101T, 103, 104, 951 and 953 isolated from milk product.</title>
        <authorList>
            <person name="Valence F."/>
            <person name="Chuat V."/>
            <person name="Ma L."/>
            <person name="Creno S."/>
            <person name="Falentin H."/>
            <person name="Lortal S."/>
            <person name="Bizet C."/>
            <person name="Clermont D."/>
            <person name="Loux V."/>
            <person name="Bouchier C."/>
            <person name="Cousin S."/>
        </authorList>
    </citation>
    <scope>NUCLEOTIDE SEQUENCE [LARGE SCALE GENOMIC DNA]</scope>
    <source>
        <strain evidence="1 2">CIRM-BIA 953</strain>
    </source>
</reference>
<comment type="caution">
    <text evidence="1">The sequence shown here is derived from an EMBL/GenBank/DDBJ whole genome shotgun (WGS) entry which is preliminary data.</text>
</comment>
<organism evidence="1 2">
    <name type="scientific">Lactobacillus helveticus CIRM-BIA 953</name>
    <dbReference type="NCBI Taxonomy" id="1226335"/>
    <lineage>
        <taxon>Bacteria</taxon>
        <taxon>Bacillati</taxon>
        <taxon>Bacillota</taxon>
        <taxon>Bacilli</taxon>
        <taxon>Lactobacillales</taxon>
        <taxon>Lactobacillaceae</taxon>
        <taxon>Lactobacillus</taxon>
    </lineage>
</organism>
<evidence type="ECO:0000313" key="2">
    <source>
        <dbReference type="Proteomes" id="UP000017243"/>
    </source>
</evidence>
<gene>
    <name evidence="1" type="ORF">LHCIRMBIA953_00096</name>
</gene>
<dbReference type="AlphaFoldDB" id="U4QKX7"/>